<evidence type="ECO:0000313" key="8">
    <source>
        <dbReference type="EMBL" id="RKF34959.1"/>
    </source>
</evidence>
<dbReference type="SMART" id="SM00563">
    <property type="entry name" value="PlsC"/>
    <property type="match status" value="1"/>
</dbReference>
<keyword evidence="4 6" id="KW-1133">Transmembrane helix</keyword>
<feature type="transmembrane region" description="Helical" evidence="6">
    <location>
        <begin position="17"/>
        <end position="35"/>
    </location>
</feature>
<dbReference type="Proteomes" id="UP000286402">
    <property type="component" value="Unassembled WGS sequence"/>
</dbReference>
<dbReference type="PANTHER" id="PTHR33406">
    <property type="entry name" value="MEMBRANE PROTEIN MJ1562-RELATED"/>
    <property type="match status" value="1"/>
</dbReference>
<dbReference type="Pfam" id="PF01553">
    <property type="entry name" value="Acyltransferase"/>
    <property type="match status" value="1"/>
</dbReference>
<dbReference type="AlphaFoldDB" id="A0A420FPN7"/>
<proteinExistence type="predicted"/>
<accession>A0A420FPN7</accession>
<dbReference type="Gene3D" id="1.20.1640.10">
    <property type="entry name" value="Multidrug efflux transporter AcrB transmembrane domain"/>
    <property type="match status" value="2"/>
</dbReference>
<evidence type="ECO:0000256" key="3">
    <source>
        <dbReference type="ARBA" id="ARBA00022692"/>
    </source>
</evidence>
<feature type="transmembrane region" description="Helical" evidence="6">
    <location>
        <begin position="817"/>
        <end position="840"/>
    </location>
</feature>
<feature type="transmembrane region" description="Helical" evidence="6">
    <location>
        <begin position="270"/>
        <end position="287"/>
    </location>
</feature>
<evidence type="ECO:0000313" key="9">
    <source>
        <dbReference type="Proteomes" id="UP000286402"/>
    </source>
</evidence>
<evidence type="ECO:0000256" key="4">
    <source>
        <dbReference type="ARBA" id="ARBA00022989"/>
    </source>
</evidence>
<sequence length="1208" mass="137783">MQHYFYQLYLFFKKKPYIAWLVALLFLVATGYFALKLKFEEDITRIIPQNERTNEVAKILTQLKFSDKVSVIIEREKDASIDDMVEMANSFSDSIVSLAPYYHSIQGQISDAEMESTMQFVYQHLPTLLDENDYKTIVSHLPSDSIAQVVEANYAALISPTSIVAKSFIQRDPLGIGFMALKKFQKLSIAGDFQLYNGYIITKDSSKLLLFINPKYSGSETEHNAIFVDRLDNMKSALNKVYLKKTKLSYFGSSLVAVANAKQIKTDIQTTILISMSLLMLILILFYKKVQIPVIIFIPSLFGALLALAFLYFLRGTISAISISIAAVLIGITIDYALHIMTHFKQTQDIKHLYKEITKPILMSAGTTAVSFLCLLFVNSEALKDLGIFAFIAILFSGIFSLILIPHIYKPNIKTSDDKNHLIDRISAFSFERNKPLQIFSYLLLVVSLFTFWKVGFNKDLSALNFFPKELQEAEYKLENSAQQQNKSLFLINYGNNIDQVLSANSVLYSRLQQDTGMIAINSIGEIVLSKKDQEAKIAQWNSFWTDVRKTEIRENLIRSSAAFGFKPTAYQAFFSLLDQKFSTVRWDDYQKLNNGILSEYISSKDGFFTANTIVKTAQGNREKLIKQFNNGSTVVIDRKEMNETFLGQLVNDFNTLVNYSFVAIFVILWLSFRRIELTLISMVPIVLTGLVTGGLMGLFHLEFNIFSTIVCTLVFSHGVDFAIFMTAALQKEYSTGKDEMPMYRTSILLAVLTTILAIGALIFAKHPALRSISAVSLLGVTAAVLNTFVLYPLVFRFVFRRRPSQGLSPLSLRLRLISAFSFSYYIIGSMLSGLLFSLISNRAWMTRVMSRFGDSVLKSNPFVKKQQFNPHDEDFKRPAIIIANHNSLLDTLLIGRLLPKCVFVTNEWVYKSPVFGRVVRRAGFLMLDDDLEKSKNILKQRIDAGYSIAIFPEGTRSATNDVQRFHKGAFYIAEQLQLDILPIYIHGAADVCPKGDFVIYDGTLSTVIGERIRPTDQQFGDNYSARCKTISRLFKEQFAEIRKQFEGPTYFREKISLNYRYKETEIEKLSLNDFDLHQESYATWNNFIAANAKILHIGNDFGHIDFLLTMQQAQRHIESYIRDPEKRAIAGNTYLKHKRKLTYLNQPTETTLRFDVLIWGSNDEKVEISDSIHTIVCYDFLEKPHYIGFEEVFKDQYSCVLKRRTNG</sequence>
<dbReference type="RefSeq" id="WP_120334720.1">
    <property type="nucleotide sequence ID" value="NZ_MCAQ01000023.1"/>
</dbReference>
<name>A0A420FPN7_9SPHI</name>
<dbReference type="CDD" id="cd07989">
    <property type="entry name" value="LPLAT_AGPAT-like"/>
    <property type="match status" value="1"/>
</dbReference>
<feature type="transmembrane region" description="Helical" evidence="6">
    <location>
        <begin position="386"/>
        <end position="409"/>
    </location>
</feature>
<feature type="transmembrane region" description="Helical" evidence="6">
    <location>
        <begin position="657"/>
        <end position="673"/>
    </location>
</feature>
<feature type="domain" description="Phospholipid/glycerol acyltransferase" evidence="7">
    <location>
        <begin position="880"/>
        <end position="989"/>
    </location>
</feature>
<feature type="transmembrane region" description="Helical" evidence="6">
    <location>
        <begin position="320"/>
        <end position="340"/>
    </location>
</feature>
<dbReference type="GO" id="GO:0016746">
    <property type="term" value="F:acyltransferase activity"/>
    <property type="evidence" value="ECO:0007669"/>
    <property type="project" value="InterPro"/>
</dbReference>
<keyword evidence="9" id="KW-1185">Reference proteome</keyword>
<dbReference type="SUPFAM" id="SSF69593">
    <property type="entry name" value="Glycerol-3-phosphate (1)-acyltransferase"/>
    <property type="match status" value="1"/>
</dbReference>
<protein>
    <recommendedName>
        <fullName evidence="7">Phospholipid/glycerol acyltransferase domain-containing protein</fullName>
    </recommendedName>
</protein>
<evidence type="ECO:0000256" key="5">
    <source>
        <dbReference type="ARBA" id="ARBA00023136"/>
    </source>
</evidence>
<dbReference type="EMBL" id="MCAQ01000023">
    <property type="protein sequence ID" value="RKF34959.1"/>
    <property type="molecule type" value="Genomic_DNA"/>
</dbReference>
<keyword evidence="5 6" id="KW-0472">Membrane</keyword>
<dbReference type="InterPro" id="IPR002123">
    <property type="entry name" value="Plipid/glycerol_acylTrfase"/>
</dbReference>
<dbReference type="GO" id="GO:0005886">
    <property type="term" value="C:plasma membrane"/>
    <property type="evidence" value="ECO:0007669"/>
    <property type="project" value="UniProtKB-SubCell"/>
</dbReference>
<comment type="subcellular location">
    <subcellularLocation>
        <location evidence="1">Cell membrane</location>
        <topology evidence="1">Multi-pass membrane protein</topology>
    </subcellularLocation>
</comment>
<dbReference type="PANTHER" id="PTHR33406:SF13">
    <property type="entry name" value="MEMBRANE PROTEIN YDFJ"/>
    <property type="match status" value="1"/>
</dbReference>
<evidence type="ECO:0000256" key="2">
    <source>
        <dbReference type="ARBA" id="ARBA00022475"/>
    </source>
</evidence>
<feature type="transmembrane region" description="Helical" evidence="6">
    <location>
        <begin position="294"/>
        <end position="314"/>
    </location>
</feature>
<evidence type="ECO:0000256" key="6">
    <source>
        <dbReference type="SAM" id="Phobius"/>
    </source>
</evidence>
<feature type="transmembrane region" description="Helical" evidence="6">
    <location>
        <begin position="361"/>
        <end position="380"/>
    </location>
</feature>
<gene>
    <name evidence="8" type="ORF">BCY89_08385</name>
</gene>
<comment type="caution">
    <text evidence="8">The sequence shown here is derived from an EMBL/GenBank/DDBJ whole genome shotgun (WGS) entry which is preliminary data.</text>
</comment>
<feature type="transmembrane region" description="Helical" evidence="6">
    <location>
        <begin position="439"/>
        <end position="457"/>
    </location>
</feature>
<feature type="transmembrane region" description="Helical" evidence="6">
    <location>
        <begin position="776"/>
        <end position="796"/>
    </location>
</feature>
<keyword evidence="3 6" id="KW-0812">Transmembrane</keyword>
<evidence type="ECO:0000256" key="1">
    <source>
        <dbReference type="ARBA" id="ARBA00004651"/>
    </source>
</evidence>
<feature type="transmembrane region" description="Helical" evidence="6">
    <location>
        <begin position="706"/>
        <end position="730"/>
    </location>
</feature>
<organism evidence="8 9">
    <name type="scientific">Sphingobacterium siyangense</name>
    <dbReference type="NCBI Taxonomy" id="459529"/>
    <lineage>
        <taxon>Bacteria</taxon>
        <taxon>Pseudomonadati</taxon>
        <taxon>Bacteroidota</taxon>
        <taxon>Sphingobacteriia</taxon>
        <taxon>Sphingobacteriales</taxon>
        <taxon>Sphingobacteriaceae</taxon>
        <taxon>Sphingobacterium</taxon>
    </lineage>
</organism>
<dbReference type="InterPro" id="IPR004869">
    <property type="entry name" value="MMPL_dom"/>
</dbReference>
<keyword evidence="2" id="KW-1003">Cell membrane</keyword>
<dbReference type="InterPro" id="IPR050545">
    <property type="entry name" value="Mycobact_MmpL"/>
</dbReference>
<evidence type="ECO:0000259" key="7">
    <source>
        <dbReference type="SMART" id="SM00563"/>
    </source>
</evidence>
<dbReference type="SUPFAM" id="SSF82866">
    <property type="entry name" value="Multidrug efflux transporter AcrB transmembrane domain"/>
    <property type="match status" value="2"/>
</dbReference>
<feature type="transmembrane region" description="Helical" evidence="6">
    <location>
        <begin position="742"/>
        <end position="764"/>
    </location>
</feature>
<reference evidence="8 9" key="1">
    <citation type="submission" date="2016-07" db="EMBL/GenBank/DDBJ databases">
        <title>Genome analysis of Sphingobacterium siyangense T12B17.</title>
        <authorList>
            <person name="Xu D."/>
            <person name="Su Y."/>
            <person name="Zheng S."/>
        </authorList>
    </citation>
    <scope>NUCLEOTIDE SEQUENCE [LARGE SCALE GENOMIC DNA]</scope>
    <source>
        <strain evidence="8 9">T12B17</strain>
    </source>
</reference>
<feature type="transmembrane region" description="Helical" evidence="6">
    <location>
        <begin position="680"/>
        <end position="700"/>
    </location>
</feature>
<dbReference type="Pfam" id="PF03176">
    <property type="entry name" value="MMPL"/>
    <property type="match status" value="2"/>
</dbReference>